<organism evidence="2 3">
    <name type="scientific">Phytophthora nicotianae P10297</name>
    <dbReference type="NCBI Taxonomy" id="1317064"/>
    <lineage>
        <taxon>Eukaryota</taxon>
        <taxon>Sar</taxon>
        <taxon>Stramenopiles</taxon>
        <taxon>Oomycota</taxon>
        <taxon>Peronosporomycetes</taxon>
        <taxon>Peronosporales</taxon>
        <taxon>Peronosporaceae</taxon>
        <taxon>Phytophthora</taxon>
    </lineage>
</organism>
<reference evidence="2 3" key="1">
    <citation type="submission" date="2013-11" db="EMBL/GenBank/DDBJ databases">
        <title>The Genome Sequence of Phytophthora parasitica P10297.</title>
        <authorList>
            <consortium name="The Broad Institute Genomics Platform"/>
            <person name="Russ C."/>
            <person name="Tyler B."/>
            <person name="Panabieres F."/>
            <person name="Shan W."/>
            <person name="Tripathy S."/>
            <person name="Grunwald N."/>
            <person name="Machado M."/>
            <person name="Johnson C.S."/>
            <person name="Walker B."/>
            <person name="Young S.K."/>
            <person name="Zeng Q."/>
            <person name="Gargeya S."/>
            <person name="Fitzgerald M."/>
            <person name="Haas B."/>
            <person name="Abouelleil A."/>
            <person name="Allen A.W."/>
            <person name="Alvarado L."/>
            <person name="Arachchi H.M."/>
            <person name="Berlin A.M."/>
            <person name="Chapman S.B."/>
            <person name="Gainer-Dewar J."/>
            <person name="Goldberg J."/>
            <person name="Griggs A."/>
            <person name="Gujja S."/>
            <person name="Hansen M."/>
            <person name="Howarth C."/>
            <person name="Imamovic A."/>
            <person name="Ireland A."/>
            <person name="Larimer J."/>
            <person name="McCowan C."/>
            <person name="Murphy C."/>
            <person name="Pearson M."/>
            <person name="Poon T.W."/>
            <person name="Priest M."/>
            <person name="Roberts A."/>
            <person name="Saif S."/>
            <person name="Shea T."/>
            <person name="Sisk P."/>
            <person name="Sykes S."/>
            <person name="Wortman J."/>
            <person name="Nusbaum C."/>
            <person name="Birren B."/>
        </authorList>
    </citation>
    <scope>NUCLEOTIDE SEQUENCE [LARGE SCALE GENOMIC DNA]</scope>
    <source>
        <strain evidence="2 3">P10297</strain>
    </source>
</reference>
<dbReference type="InterPro" id="IPR046341">
    <property type="entry name" value="SET_dom_sf"/>
</dbReference>
<proteinExistence type="predicted"/>
<dbReference type="Pfam" id="PF00856">
    <property type="entry name" value="SET"/>
    <property type="match status" value="1"/>
</dbReference>
<dbReference type="Gene3D" id="2.170.270.10">
    <property type="entry name" value="SET domain"/>
    <property type="match status" value="1"/>
</dbReference>
<gene>
    <name evidence="2" type="ORF">F442_06304</name>
</gene>
<dbReference type="Proteomes" id="UP000018948">
    <property type="component" value="Unassembled WGS sequence"/>
</dbReference>
<dbReference type="AlphaFoldDB" id="W2ZLG3"/>
<evidence type="ECO:0000259" key="1">
    <source>
        <dbReference type="Pfam" id="PF00856"/>
    </source>
</evidence>
<dbReference type="InterPro" id="IPR001214">
    <property type="entry name" value="SET_dom"/>
</dbReference>
<accession>W2ZLG3</accession>
<name>W2ZLG3_PHYNI</name>
<sequence>MTLKTPTIHGERVYIDAGKCGNEARFINHTCESNCKVTEFQSCDGPHIVTMVQMPVWQREMYRQTAVMLPQQSDISICGFSFLVSASNNARFTNKNTEVLVGHG</sequence>
<dbReference type="SUPFAM" id="SSF82199">
    <property type="entry name" value="SET domain"/>
    <property type="match status" value="1"/>
</dbReference>
<protein>
    <recommendedName>
        <fullName evidence="1">SET domain-containing protein</fullName>
    </recommendedName>
</protein>
<dbReference type="OrthoDB" id="109758at2759"/>
<comment type="caution">
    <text evidence="2">The sequence shown here is derived from an EMBL/GenBank/DDBJ whole genome shotgun (WGS) entry which is preliminary data.</text>
</comment>
<dbReference type="EMBL" id="ANIY01001338">
    <property type="protein sequence ID" value="ETP47821.1"/>
    <property type="molecule type" value="Genomic_DNA"/>
</dbReference>
<evidence type="ECO:0000313" key="3">
    <source>
        <dbReference type="Proteomes" id="UP000018948"/>
    </source>
</evidence>
<feature type="domain" description="SET" evidence="1">
    <location>
        <begin position="12"/>
        <end position="50"/>
    </location>
</feature>
<evidence type="ECO:0000313" key="2">
    <source>
        <dbReference type="EMBL" id="ETP47821.1"/>
    </source>
</evidence>